<dbReference type="SUPFAM" id="SSF49503">
    <property type="entry name" value="Cupredoxins"/>
    <property type="match status" value="1"/>
</dbReference>
<feature type="signal peptide" evidence="1">
    <location>
        <begin position="1"/>
        <end position="26"/>
    </location>
</feature>
<dbReference type="OrthoDB" id="9796416at2"/>
<dbReference type="AlphaFoldDB" id="A0A211ZNR6"/>
<dbReference type="InterPro" id="IPR008972">
    <property type="entry name" value="Cupredoxin"/>
</dbReference>
<proteinExistence type="predicted"/>
<dbReference type="Gene3D" id="2.60.40.420">
    <property type="entry name" value="Cupredoxins - blue copper proteins"/>
    <property type="match status" value="1"/>
</dbReference>
<accession>A0A211ZNR6</accession>
<dbReference type="RefSeq" id="WP_088151478.1">
    <property type="nucleotide sequence ID" value="NZ_NHON01000020.1"/>
</dbReference>
<dbReference type="PANTHER" id="PTHR36507">
    <property type="entry name" value="BLL1555 PROTEIN"/>
    <property type="match status" value="1"/>
</dbReference>
<evidence type="ECO:0000259" key="2">
    <source>
        <dbReference type="Pfam" id="PF13473"/>
    </source>
</evidence>
<dbReference type="PANTHER" id="PTHR36507:SF1">
    <property type="entry name" value="BLL1555 PROTEIN"/>
    <property type="match status" value="1"/>
</dbReference>
<dbReference type="Proteomes" id="UP000196655">
    <property type="component" value="Unassembled WGS sequence"/>
</dbReference>
<evidence type="ECO:0000256" key="1">
    <source>
        <dbReference type="SAM" id="SignalP"/>
    </source>
</evidence>
<comment type="caution">
    <text evidence="3">The sequence shown here is derived from an EMBL/GenBank/DDBJ whole genome shotgun (WGS) entry which is preliminary data.</text>
</comment>
<organism evidence="3 4">
    <name type="scientific">Inquilinus limosus</name>
    <dbReference type="NCBI Taxonomy" id="171674"/>
    <lineage>
        <taxon>Bacteria</taxon>
        <taxon>Pseudomonadati</taxon>
        <taxon>Pseudomonadota</taxon>
        <taxon>Alphaproteobacteria</taxon>
        <taxon>Rhodospirillales</taxon>
        <taxon>Rhodospirillaceae</taxon>
        <taxon>Inquilinus</taxon>
    </lineage>
</organism>
<reference evidence="4" key="1">
    <citation type="submission" date="2017-05" db="EMBL/GenBank/DDBJ databases">
        <authorList>
            <person name="Macchi M."/>
            <person name="Festa S."/>
            <person name="Coppotelli B.M."/>
            <person name="Morelli I.S."/>
        </authorList>
    </citation>
    <scope>NUCLEOTIDE SEQUENCE [LARGE SCALE GENOMIC DNA]</scope>
    <source>
        <strain evidence="4">I</strain>
    </source>
</reference>
<dbReference type="InterPro" id="IPR052721">
    <property type="entry name" value="ET_Amicyanin"/>
</dbReference>
<evidence type="ECO:0000313" key="4">
    <source>
        <dbReference type="Proteomes" id="UP000196655"/>
    </source>
</evidence>
<dbReference type="InterPro" id="IPR035668">
    <property type="entry name" value="Amicyanin"/>
</dbReference>
<protein>
    <submittedName>
        <fullName evidence="3">Amicyanin</fullName>
    </submittedName>
</protein>
<dbReference type="EMBL" id="NHON01000020">
    <property type="protein sequence ID" value="OWJ66727.1"/>
    <property type="molecule type" value="Genomic_DNA"/>
</dbReference>
<dbReference type="InterPro" id="IPR028096">
    <property type="entry name" value="EfeO_Cupredoxin"/>
</dbReference>
<dbReference type="CDD" id="cd13921">
    <property type="entry name" value="Amicyanin"/>
    <property type="match status" value="1"/>
</dbReference>
<name>A0A211ZNR6_9PROT</name>
<keyword evidence="1" id="KW-0732">Signal</keyword>
<dbReference type="Pfam" id="PF13473">
    <property type="entry name" value="Cupredoxin_1"/>
    <property type="match status" value="1"/>
</dbReference>
<gene>
    <name evidence="3" type="ORF">BWR60_13140</name>
</gene>
<feature type="chain" id="PRO_5013210804" evidence="1">
    <location>
        <begin position="27"/>
        <end position="111"/>
    </location>
</feature>
<keyword evidence="4" id="KW-1185">Reference proteome</keyword>
<sequence length="111" mass="11729">MNFLFPRRAAAGVALALLVGLGAAQAAPQPVTIKIDNFTFSPAEITVPVGTTVTWTNGDDIPHTVVATDKSFRSKALDTGDSFTTTLAKPGTVQYFCSLHPHMTGRITVTP</sequence>
<evidence type="ECO:0000313" key="3">
    <source>
        <dbReference type="EMBL" id="OWJ66727.1"/>
    </source>
</evidence>
<feature type="domain" description="EfeO-type cupredoxin-like" evidence="2">
    <location>
        <begin position="13"/>
        <end position="109"/>
    </location>
</feature>